<evidence type="ECO:0000313" key="1">
    <source>
        <dbReference type="EMBL" id="MBB3044501.1"/>
    </source>
</evidence>
<dbReference type="Pfam" id="PF04978">
    <property type="entry name" value="MST"/>
    <property type="match status" value="1"/>
</dbReference>
<proteinExistence type="predicted"/>
<evidence type="ECO:0008006" key="3">
    <source>
        <dbReference type="Google" id="ProtNLM"/>
    </source>
</evidence>
<evidence type="ECO:0000313" key="2">
    <source>
        <dbReference type="Proteomes" id="UP000589626"/>
    </source>
</evidence>
<keyword evidence="2" id="KW-1185">Reference proteome</keyword>
<protein>
    <recommendedName>
        <fullName evidence="3">DinB family protein</fullName>
    </recommendedName>
</protein>
<accession>A0A7W4VZ77</accession>
<dbReference type="Proteomes" id="UP000589626">
    <property type="component" value="Unassembled WGS sequence"/>
</dbReference>
<dbReference type="AlphaFoldDB" id="A0A7W4VZ77"/>
<sequence>MTTERADLLDLLRKHRELFRFTVQGLTDEQAASRPTVSELCLGGLIKHVTATEKTWADFVAHGPAAQPDVDWANIDWSNPPAFIIEHQNGFRMLDGETLEGLLAAYDVVAGETDRLVETVDLDRRYPLPEAPWFEPGASWSARRAFAHIAVETAQHAGHADILRETIDGQKSMG</sequence>
<dbReference type="InterPro" id="IPR007061">
    <property type="entry name" value="MST-like"/>
</dbReference>
<dbReference type="RefSeq" id="WP_183594364.1">
    <property type="nucleotide sequence ID" value="NZ_JACHWR010000003.1"/>
</dbReference>
<dbReference type="InterPro" id="IPR034660">
    <property type="entry name" value="DinB/YfiT-like"/>
</dbReference>
<reference evidence="1 2" key="1">
    <citation type="submission" date="2020-08" db="EMBL/GenBank/DDBJ databases">
        <title>Sequencing the genomes of 1000 actinobacteria strains.</title>
        <authorList>
            <person name="Klenk H.-P."/>
        </authorList>
    </citation>
    <scope>NUCLEOTIDE SEQUENCE [LARGE SCALE GENOMIC DNA]</scope>
    <source>
        <strain evidence="1 2">DSM 105498</strain>
    </source>
</reference>
<comment type="caution">
    <text evidence="1">The sequence shown here is derived from an EMBL/GenBank/DDBJ whole genome shotgun (WGS) entry which is preliminary data.</text>
</comment>
<dbReference type="EMBL" id="JACHWR010000003">
    <property type="protein sequence ID" value="MBB3044501.1"/>
    <property type="molecule type" value="Genomic_DNA"/>
</dbReference>
<organism evidence="1 2">
    <name type="scientific">Nocardioides soli</name>
    <dbReference type="NCBI Taxonomy" id="1036020"/>
    <lineage>
        <taxon>Bacteria</taxon>
        <taxon>Bacillati</taxon>
        <taxon>Actinomycetota</taxon>
        <taxon>Actinomycetes</taxon>
        <taxon>Propionibacteriales</taxon>
        <taxon>Nocardioidaceae</taxon>
        <taxon>Nocardioides</taxon>
    </lineage>
</organism>
<gene>
    <name evidence="1" type="ORF">FHU40_004338</name>
</gene>
<dbReference type="Gene3D" id="1.20.120.450">
    <property type="entry name" value="dinb family like domain"/>
    <property type="match status" value="1"/>
</dbReference>
<name>A0A7W4VZ77_9ACTN</name>
<dbReference type="SUPFAM" id="SSF109854">
    <property type="entry name" value="DinB/YfiT-like putative metalloenzymes"/>
    <property type="match status" value="1"/>
</dbReference>